<feature type="chain" id="PRO_5046085974" evidence="1">
    <location>
        <begin position="33"/>
        <end position="317"/>
    </location>
</feature>
<sequence>MRRRRRIPVLVAATLSLAATLVATTAAVPAGAGGRTSLGPSTIDLPAGFQPEGIAIGTLPYAYFGSRATGAIYQASLLTGRGKVINAGPGTPSLGMKVDARGRLFVAGGSGGDGRVIDTRTGQLLASYRFTDQPSFVNDVVLTPDAAWFTDSTNPVLYRVPLGRHGALPAADGVVRVPLTGDIVYGTGINANGIARTPDGRALLIVQSGTGLLFRVDPATGVTRTVDLGAELLTNGDGLLLDGRTLYVVQNRLNTLAVLRLDRAGDTGRVVERVTDAGFDVPTTVAAYGKRLYLPNARFTTPPTPTTPYTAVAVPRP</sequence>
<feature type="signal peptide" evidence="1">
    <location>
        <begin position="1"/>
        <end position="32"/>
    </location>
</feature>
<accession>A0ABW1KLR5</accession>
<evidence type="ECO:0000313" key="3">
    <source>
        <dbReference type="Proteomes" id="UP001596203"/>
    </source>
</evidence>
<dbReference type="Gene3D" id="2.120.10.30">
    <property type="entry name" value="TolB, C-terminal domain"/>
    <property type="match status" value="1"/>
</dbReference>
<organism evidence="2 3">
    <name type="scientific">Plantactinospora solaniradicis</name>
    <dbReference type="NCBI Taxonomy" id="1723736"/>
    <lineage>
        <taxon>Bacteria</taxon>
        <taxon>Bacillati</taxon>
        <taxon>Actinomycetota</taxon>
        <taxon>Actinomycetes</taxon>
        <taxon>Micromonosporales</taxon>
        <taxon>Micromonosporaceae</taxon>
        <taxon>Plantactinospora</taxon>
    </lineage>
</organism>
<dbReference type="InterPro" id="IPR011042">
    <property type="entry name" value="6-blade_b-propeller_TolB-like"/>
</dbReference>
<keyword evidence="3" id="KW-1185">Reference proteome</keyword>
<dbReference type="Proteomes" id="UP001596203">
    <property type="component" value="Unassembled WGS sequence"/>
</dbReference>
<evidence type="ECO:0000313" key="2">
    <source>
        <dbReference type="EMBL" id="MFC6022772.1"/>
    </source>
</evidence>
<gene>
    <name evidence="2" type="ORF">ACFP2T_42295</name>
</gene>
<dbReference type="SUPFAM" id="SSF63829">
    <property type="entry name" value="Calcium-dependent phosphotriesterase"/>
    <property type="match status" value="1"/>
</dbReference>
<evidence type="ECO:0000256" key="1">
    <source>
        <dbReference type="SAM" id="SignalP"/>
    </source>
</evidence>
<dbReference type="EMBL" id="JBHSPR010000068">
    <property type="protein sequence ID" value="MFC6022772.1"/>
    <property type="molecule type" value="Genomic_DNA"/>
</dbReference>
<proteinExistence type="predicted"/>
<dbReference type="RefSeq" id="WP_377432558.1">
    <property type="nucleotide sequence ID" value="NZ_JBHSPR010000068.1"/>
</dbReference>
<name>A0ABW1KLR5_9ACTN</name>
<reference evidence="3" key="1">
    <citation type="journal article" date="2019" name="Int. J. Syst. Evol. Microbiol.">
        <title>The Global Catalogue of Microorganisms (GCM) 10K type strain sequencing project: providing services to taxonomists for standard genome sequencing and annotation.</title>
        <authorList>
            <consortium name="The Broad Institute Genomics Platform"/>
            <consortium name="The Broad Institute Genome Sequencing Center for Infectious Disease"/>
            <person name="Wu L."/>
            <person name="Ma J."/>
        </authorList>
    </citation>
    <scope>NUCLEOTIDE SEQUENCE [LARGE SCALE GENOMIC DNA]</scope>
    <source>
        <strain evidence="3">ZS-35-S2</strain>
    </source>
</reference>
<keyword evidence="1" id="KW-0732">Signal</keyword>
<protein>
    <submittedName>
        <fullName evidence="2">SMP-30/gluconolactonase/LRE family protein</fullName>
    </submittedName>
</protein>
<comment type="caution">
    <text evidence="2">The sequence shown here is derived from an EMBL/GenBank/DDBJ whole genome shotgun (WGS) entry which is preliminary data.</text>
</comment>